<dbReference type="GO" id="GO:0004418">
    <property type="term" value="F:hydroxymethylbilane synthase activity"/>
    <property type="evidence" value="ECO:0007669"/>
    <property type="project" value="UniProtKB-UniRule"/>
</dbReference>
<dbReference type="PROSITE" id="PS00533">
    <property type="entry name" value="PORPHOBILINOGEN_DEAM"/>
    <property type="match status" value="1"/>
</dbReference>
<gene>
    <name evidence="7" type="primary">hemC</name>
    <name evidence="10" type="ORF">EAH68_05020</name>
</gene>
<dbReference type="EMBL" id="RXHJ01000005">
    <property type="protein sequence ID" value="RSZ64357.1"/>
    <property type="molecule type" value="Genomic_DNA"/>
</dbReference>
<dbReference type="Gene3D" id="3.40.190.10">
    <property type="entry name" value="Periplasmic binding protein-like II"/>
    <property type="match status" value="2"/>
</dbReference>
<dbReference type="EC" id="2.5.1.61" evidence="7"/>
<dbReference type="FunFam" id="3.40.190.10:FF:000005">
    <property type="entry name" value="Porphobilinogen deaminase"/>
    <property type="match status" value="1"/>
</dbReference>
<dbReference type="NCBIfam" id="TIGR00212">
    <property type="entry name" value="hemC"/>
    <property type="match status" value="1"/>
</dbReference>
<dbReference type="Pfam" id="PF03900">
    <property type="entry name" value="Porphobil_deamC"/>
    <property type="match status" value="1"/>
</dbReference>
<dbReference type="PRINTS" id="PR00151">
    <property type="entry name" value="PORPHBDMNASE"/>
</dbReference>
<evidence type="ECO:0000256" key="6">
    <source>
        <dbReference type="ARBA" id="ARBA00048169"/>
    </source>
</evidence>
<feature type="domain" description="Porphobilinogen deaminase C-terminal" evidence="9">
    <location>
        <begin position="230"/>
        <end position="298"/>
    </location>
</feature>
<reference evidence="10 11" key="1">
    <citation type="submission" date="2018-12" db="EMBL/GenBank/DDBJ databases">
        <title>YIM 101343 draft genome.</title>
        <authorList>
            <person name="Chen X."/>
        </authorList>
    </citation>
    <scope>NUCLEOTIDE SEQUENCE [LARGE SCALE GENOMIC DNA]</scope>
    <source>
        <strain evidence="10 11">YIM 101343</strain>
    </source>
</reference>
<evidence type="ECO:0000313" key="10">
    <source>
        <dbReference type="EMBL" id="RSZ64357.1"/>
    </source>
</evidence>
<accession>A0A3S0BII1</accession>
<evidence type="ECO:0000259" key="8">
    <source>
        <dbReference type="Pfam" id="PF01379"/>
    </source>
</evidence>
<dbReference type="InterPro" id="IPR036803">
    <property type="entry name" value="Porphobilinogen_deaminase_C_sf"/>
</dbReference>
<dbReference type="OrthoDB" id="9810298at2"/>
<comment type="cofactor">
    <cofactor evidence="7">
        <name>dipyrromethane</name>
        <dbReference type="ChEBI" id="CHEBI:60342"/>
    </cofactor>
    <text evidence="7">Binds 1 dipyrromethane group covalently.</text>
</comment>
<comment type="miscellaneous">
    <text evidence="7">The porphobilinogen subunits are added to the dipyrromethane group.</text>
</comment>
<dbReference type="PIRSF" id="PIRSF001438">
    <property type="entry name" value="4pyrrol_synth_OHMeBilane_synth"/>
    <property type="match status" value="1"/>
</dbReference>
<sequence>MNDEPEGDPRNLKTLKIGTRRSNLATTQSGHMRDALIAAGYDAELHLVTTAGDVNMAPVERIGVGVFTQALREALHAGECDIAVHSFKDLPTAPDERFHLVVPVRADAREALIARDSLTLAQLPQGARVGTSAPRRISQLKAVRPDLDIRPLRGNIETRMGYVTDGELDAVVLAYAGLSRVGLGERATEVFGPDVILPAPAQGALAVECRADDEEARAAVDLLLDAAAYTCANTERIVLNRLEAGCTAPVASHSTIDADGTIHLTAGVFALDGSTQLVYEGSGTDPVALGEAAAADLLGRGAADLIDR</sequence>
<dbReference type="InterPro" id="IPR022418">
    <property type="entry name" value="Porphobilinogen_deaminase_C"/>
</dbReference>
<dbReference type="InterPro" id="IPR022417">
    <property type="entry name" value="Porphobilin_deaminase_N"/>
</dbReference>
<dbReference type="GO" id="GO:0006782">
    <property type="term" value="P:protoporphyrinogen IX biosynthetic process"/>
    <property type="evidence" value="ECO:0007669"/>
    <property type="project" value="UniProtKB-UniRule"/>
</dbReference>
<dbReference type="HAMAP" id="MF_00260">
    <property type="entry name" value="Porphobil_deam"/>
    <property type="match status" value="1"/>
</dbReference>
<evidence type="ECO:0000256" key="1">
    <source>
        <dbReference type="ARBA" id="ARBA00002869"/>
    </source>
</evidence>
<keyword evidence="5 7" id="KW-0627">Porphyrin biosynthesis</keyword>
<organism evidence="10 11">
    <name type="scientific">Corynebacterium hylobatis</name>
    <dbReference type="NCBI Taxonomy" id="1859290"/>
    <lineage>
        <taxon>Bacteria</taxon>
        <taxon>Bacillati</taxon>
        <taxon>Actinomycetota</taxon>
        <taxon>Actinomycetes</taxon>
        <taxon>Mycobacteriales</taxon>
        <taxon>Corynebacteriaceae</taxon>
        <taxon>Corynebacterium</taxon>
    </lineage>
</organism>
<keyword evidence="11" id="KW-1185">Reference proteome</keyword>
<dbReference type="SUPFAM" id="SSF54782">
    <property type="entry name" value="Porphobilinogen deaminase (hydroxymethylbilane synthase), C-terminal domain"/>
    <property type="match status" value="1"/>
</dbReference>
<dbReference type="PANTHER" id="PTHR11557">
    <property type="entry name" value="PORPHOBILINOGEN DEAMINASE"/>
    <property type="match status" value="1"/>
</dbReference>
<dbReference type="AlphaFoldDB" id="A0A3S0BII1"/>
<evidence type="ECO:0000256" key="7">
    <source>
        <dbReference type="HAMAP-Rule" id="MF_00260"/>
    </source>
</evidence>
<evidence type="ECO:0000313" key="11">
    <source>
        <dbReference type="Proteomes" id="UP000274907"/>
    </source>
</evidence>
<proteinExistence type="inferred from homology"/>
<name>A0A3S0BII1_9CORY</name>
<evidence type="ECO:0000256" key="3">
    <source>
        <dbReference type="ARBA" id="ARBA00011245"/>
    </source>
</evidence>
<comment type="caution">
    <text evidence="10">The sequence shown here is derived from an EMBL/GenBank/DDBJ whole genome shotgun (WGS) entry which is preliminary data.</text>
</comment>
<dbReference type="Gene3D" id="3.30.160.40">
    <property type="entry name" value="Porphobilinogen deaminase, C-terminal domain"/>
    <property type="match status" value="1"/>
</dbReference>
<dbReference type="PANTHER" id="PTHR11557:SF0">
    <property type="entry name" value="PORPHOBILINOGEN DEAMINASE"/>
    <property type="match status" value="1"/>
</dbReference>
<evidence type="ECO:0000259" key="9">
    <source>
        <dbReference type="Pfam" id="PF03900"/>
    </source>
</evidence>
<dbReference type="Pfam" id="PF01379">
    <property type="entry name" value="Porphobil_deam"/>
    <property type="match status" value="1"/>
</dbReference>
<dbReference type="InterPro" id="IPR000860">
    <property type="entry name" value="HemC"/>
</dbReference>
<protein>
    <recommendedName>
        <fullName evidence="7">Porphobilinogen deaminase</fullName>
        <shortName evidence="7">PBG</shortName>
        <ecNumber evidence="7">2.5.1.61</ecNumber>
    </recommendedName>
    <alternativeName>
        <fullName evidence="7">Hydroxymethylbilane synthase</fullName>
        <shortName evidence="7">HMBS</shortName>
    </alternativeName>
    <alternativeName>
        <fullName evidence="7">Pre-uroporphyrinogen synthase</fullName>
    </alternativeName>
</protein>
<keyword evidence="4 7" id="KW-0808">Transferase</keyword>
<comment type="similarity">
    <text evidence="2 7">Belongs to the HMBS family.</text>
</comment>
<dbReference type="Proteomes" id="UP000274907">
    <property type="component" value="Unassembled WGS sequence"/>
</dbReference>
<feature type="modified residue" description="S-(dipyrrolylmethanemethyl)cysteine" evidence="7">
    <location>
        <position position="246"/>
    </location>
</feature>
<comment type="function">
    <text evidence="1 7">Tetrapolymerization of the monopyrrole PBG into the hydroxymethylbilane pre-uroporphyrinogen in several discrete steps.</text>
</comment>
<comment type="catalytic activity">
    <reaction evidence="6 7">
        <text>4 porphobilinogen + H2O = hydroxymethylbilane + 4 NH4(+)</text>
        <dbReference type="Rhea" id="RHEA:13185"/>
        <dbReference type="ChEBI" id="CHEBI:15377"/>
        <dbReference type="ChEBI" id="CHEBI:28938"/>
        <dbReference type="ChEBI" id="CHEBI:57845"/>
        <dbReference type="ChEBI" id="CHEBI:58126"/>
        <dbReference type="EC" id="2.5.1.61"/>
    </reaction>
</comment>
<dbReference type="InterPro" id="IPR022419">
    <property type="entry name" value="Porphobilin_deaminase_cofac_BS"/>
</dbReference>
<evidence type="ECO:0000256" key="2">
    <source>
        <dbReference type="ARBA" id="ARBA00005638"/>
    </source>
</evidence>
<feature type="domain" description="Porphobilinogen deaminase N-terminal" evidence="8">
    <location>
        <begin position="15"/>
        <end position="217"/>
    </location>
</feature>
<dbReference type="GO" id="GO:0005737">
    <property type="term" value="C:cytoplasm"/>
    <property type="evidence" value="ECO:0007669"/>
    <property type="project" value="UniProtKB-UniRule"/>
</dbReference>
<dbReference type="SUPFAM" id="SSF53850">
    <property type="entry name" value="Periplasmic binding protein-like II"/>
    <property type="match status" value="1"/>
</dbReference>
<comment type="subunit">
    <text evidence="3 7">Monomer.</text>
</comment>
<evidence type="ECO:0000256" key="5">
    <source>
        <dbReference type="ARBA" id="ARBA00023244"/>
    </source>
</evidence>
<evidence type="ECO:0000256" key="4">
    <source>
        <dbReference type="ARBA" id="ARBA00022679"/>
    </source>
</evidence>